<evidence type="ECO:0000313" key="5">
    <source>
        <dbReference type="EMBL" id="ORY23398.1"/>
    </source>
</evidence>
<dbReference type="Proteomes" id="UP000193920">
    <property type="component" value="Unassembled WGS sequence"/>
</dbReference>
<evidence type="ECO:0000256" key="2">
    <source>
        <dbReference type="PROSITE-ProRule" id="PRU00285"/>
    </source>
</evidence>
<dbReference type="InterPro" id="IPR002068">
    <property type="entry name" value="A-crystallin/Hsp20_dom"/>
</dbReference>
<comment type="caution">
    <text evidence="5">The sequence shown here is derived from an EMBL/GenBank/DDBJ whole genome shotgun (WGS) entry which is preliminary data.</text>
</comment>
<proteinExistence type="inferred from homology"/>
<keyword evidence="6" id="KW-1185">Reference proteome</keyword>
<comment type="similarity">
    <text evidence="2 3">Belongs to the small heat shock protein (HSP20) family.</text>
</comment>
<feature type="domain" description="SHSP" evidence="4">
    <location>
        <begin position="1"/>
        <end position="52"/>
    </location>
</feature>
<dbReference type="SUPFAM" id="SSF49764">
    <property type="entry name" value="HSP20-like chaperones"/>
    <property type="match status" value="1"/>
</dbReference>
<name>A0A1Y2ALE6_9FUNG</name>
<evidence type="ECO:0000313" key="6">
    <source>
        <dbReference type="Proteomes" id="UP000193920"/>
    </source>
</evidence>
<dbReference type="AlphaFoldDB" id="A0A1Y2ALE6"/>
<keyword evidence="1 5" id="KW-0346">Stress response</keyword>
<dbReference type="PANTHER" id="PTHR11527">
    <property type="entry name" value="HEAT-SHOCK PROTEIN 20 FAMILY MEMBER"/>
    <property type="match status" value="1"/>
</dbReference>
<evidence type="ECO:0000256" key="3">
    <source>
        <dbReference type="RuleBase" id="RU003616"/>
    </source>
</evidence>
<dbReference type="InterPro" id="IPR008978">
    <property type="entry name" value="HSP20-like_chaperone"/>
</dbReference>
<dbReference type="EMBL" id="MCOG01000234">
    <property type="protein sequence ID" value="ORY23398.1"/>
    <property type="molecule type" value="Genomic_DNA"/>
</dbReference>
<dbReference type="InterPro" id="IPR031107">
    <property type="entry name" value="Small_HSP"/>
</dbReference>
<dbReference type="OrthoDB" id="1431247at2759"/>
<dbReference type="Pfam" id="PF00011">
    <property type="entry name" value="HSP20"/>
    <property type="match status" value="1"/>
</dbReference>
<dbReference type="Gene3D" id="2.60.40.790">
    <property type="match status" value="1"/>
</dbReference>
<evidence type="ECO:0000256" key="1">
    <source>
        <dbReference type="ARBA" id="ARBA00023016"/>
    </source>
</evidence>
<reference evidence="5 6" key="1">
    <citation type="submission" date="2016-08" db="EMBL/GenBank/DDBJ databases">
        <title>A Parts List for Fungal Cellulosomes Revealed by Comparative Genomics.</title>
        <authorList>
            <consortium name="DOE Joint Genome Institute"/>
            <person name="Haitjema C.H."/>
            <person name="Gilmore S.P."/>
            <person name="Henske J.K."/>
            <person name="Solomon K.V."/>
            <person name="De Groot R."/>
            <person name="Kuo A."/>
            <person name="Mondo S.J."/>
            <person name="Salamov A.A."/>
            <person name="Labutti K."/>
            <person name="Zhao Z."/>
            <person name="Chiniquy J."/>
            <person name="Barry K."/>
            <person name="Brewer H.M."/>
            <person name="Purvine S.O."/>
            <person name="Wright A.T."/>
            <person name="Boxma B."/>
            <person name="Van Alen T."/>
            <person name="Hackstein J.H."/>
            <person name="Baker S.E."/>
            <person name="Grigoriev I.V."/>
            <person name="O'Malley M.A."/>
        </authorList>
    </citation>
    <scope>NUCLEOTIDE SEQUENCE [LARGE SCALE GENOMIC DNA]</scope>
    <source>
        <strain evidence="5 6">G1</strain>
    </source>
</reference>
<organism evidence="5 6">
    <name type="scientific">Neocallimastix californiae</name>
    <dbReference type="NCBI Taxonomy" id="1754190"/>
    <lineage>
        <taxon>Eukaryota</taxon>
        <taxon>Fungi</taxon>
        <taxon>Fungi incertae sedis</taxon>
        <taxon>Chytridiomycota</taxon>
        <taxon>Chytridiomycota incertae sedis</taxon>
        <taxon>Neocallimastigomycetes</taxon>
        <taxon>Neocallimastigales</taxon>
        <taxon>Neocallimastigaceae</taxon>
        <taxon>Neocallimastix</taxon>
    </lineage>
</organism>
<dbReference type="PROSITE" id="PS01031">
    <property type="entry name" value="SHSP"/>
    <property type="match status" value="1"/>
</dbReference>
<accession>A0A1Y2ALE6</accession>
<gene>
    <name evidence="5" type="ORF">LY90DRAFT_706882</name>
</gene>
<evidence type="ECO:0000259" key="4">
    <source>
        <dbReference type="PROSITE" id="PS01031"/>
    </source>
</evidence>
<protein>
    <submittedName>
        <fullName evidence="5">Low molecular weight heat shock protein ersh 15</fullName>
    </submittedName>
</protein>
<dbReference type="CDD" id="cd06464">
    <property type="entry name" value="ACD_sHsps-like"/>
    <property type="match status" value="1"/>
</dbReference>
<sequence length="52" mass="5985">MNRQYGKFSRSFSLPENANVEKIEAKMANGVLEIIIPKAEPPKNQRRTIQIQ</sequence>